<evidence type="ECO:0000259" key="2">
    <source>
        <dbReference type="Pfam" id="PF01557"/>
    </source>
</evidence>
<dbReference type="SUPFAM" id="SSF56529">
    <property type="entry name" value="FAH"/>
    <property type="match status" value="1"/>
</dbReference>
<gene>
    <name evidence="3" type="ORF">H2C83_03475</name>
</gene>
<accession>A0A7W1XQH3</accession>
<evidence type="ECO:0000313" key="3">
    <source>
        <dbReference type="EMBL" id="MBA4601393.1"/>
    </source>
</evidence>
<dbReference type="Gene3D" id="3.90.850.10">
    <property type="entry name" value="Fumarylacetoacetase-like, C-terminal domain"/>
    <property type="match status" value="1"/>
</dbReference>
<dbReference type="GO" id="GO:0016787">
    <property type="term" value="F:hydrolase activity"/>
    <property type="evidence" value="ECO:0007669"/>
    <property type="project" value="UniProtKB-KW"/>
</dbReference>
<evidence type="ECO:0000313" key="4">
    <source>
        <dbReference type="Proteomes" id="UP000538292"/>
    </source>
</evidence>
<reference evidence="3 4" key="1">
    <citation type="submission" date="2020-07" db="EMBL/GenBank/DDBJ databases">
        <title>Thermoactinomyces phylogeny.</title>
        <authorList>
            <person name="Dunlap C."/>
        </authorList>
    </citation>
    <scope>NUCLEOTIDE SEQUENCE [LARGE SCALE GENOMIC DNA]</scope>
    <source>
        <strain evidence="3 4">AMNI-1</strain>
    </source>
</reference>
<protein>
    <submittedName>
        <fullName evidence="3">Fumarylacetoacetate hydrolase family protein</fullName>
    </submittedName>
</protein>
<keyword evidence="3" id="KW-0378">Hydrolase</keyword>
<dbReference type="GO" id="GO:0008684">
    <property type="term" value="F:2-oxopent-4-enoate hydratase activity"/>
    <property type="evidence" value="ECO:0007669"/>
    <property type="project" value="TreeGrafter"/>
</dbReference>
<dbReference type="EMBL" id="JACEOL010000009">
    <property type="protein sequence ID" value="MBA4601393.1"/>
    <property type="molecule type" value="Genomic_DNA"/>
</dbReference>
<comment type="caution">
    <text evidence="3">The sequence shown here is derived from an EMBL/GenBank/DDBJ whole genome shotgun (WGS) entry which is preliminary data.</text>
</comment>
<dbReference type="PANTHER" id="PTHR30143:SF0">
    <property type="entry name" value="2-KETO-4-PENTENOATE HYDRATASE"/>
    <property type="match status" value="1"/>
</dbReference>
<dbReference type="InterPro" id="IPR036663">
    <property type="entry name" value="Fumarylacetoacetase_C_sf"/>
</dbReference>
<dbReference type="Proteomes" id="UP000538292">
    <property type="component" value="Unassembled WGS sequence"/>
</dbReference>
<name>A0A7W1XQH3_9BACL</name>
<dbReference type="InterPro" id="IPR050772">
    <property type="entry name" value="Hydratase-Decarb/MhpD_sf"/>
</dbReference>
<organism evidence="3 4">
    <name type="scientific">Thermoactinomyces mirandus</name>
    <dbReference type="NCBI Taxonomy" id="2756294"/>
    <lineage>
        <taxon>Bacteria</taxon>
        <taxon>Bacillati</taxon>
        <taxon>Bacillota</taxon>
        <taxon>Bacilli</taxon>
        <taxon>Bacillales</taxon>
        <taxon>Thermoactinomycetaceae</taxon>
        <taxon>Thermoactinomyces</taxon>
    </lineage>
</organism>
<evidence type="ECO:0000256" key="1">
    <source>
        <dbReference type="ARBA" id="ARBA00023239"/>
    </source>
</evidence>
<proteinExistence type="predicted"/>
<dbReference type="PANTHER" id="PTHR30143">
    <property type="entry name" value="ACID HYDRATASE"/>
    <property type="match status" value="1"/>
</dbReference>
<dbReference type="GO" id="GO:0005737">
    <property type="term" value="C:cytoplasm"/>
    <property type="evidence" value="ECO:0007669"/>
    <property type="project" value="TreeGrafter"/>
</dbReference>
<dbReference type="AlphaFoldDB" id="A0A7W1XQH3"/>
<dbReference type="InterPro" id="IPR011234">
    <property type="entry name" value="Fumarylacetoacetase-like_C"/>
</dbReference>
<feature type="domain" description="Fumarylacetoacetase-like C-terminal" evidence="2">
    <location>
        <begin position="82"/>
        <end position="254"/>
    </location>
</feature>
<keyword evidence="4" id="KW-1185">Reference proteome</keyword>
<sequence length="258" mass="27658">MATKLADHLAKAEKTGKGVQPLTELEPELTIEQAYQVQLVTIGRKIKAGARVTGKKIGLTSLAMQQLLGVDQPDYGHLLDDMVVKNGGQVSFKRVLQPKVEAEIAFVLKKELTGPRVNAMDVLLATDYILPALEIVDSRVSNWQIKLPDTIADNASSGLYVLGEKPVKIDSVDLAQIGMVLYKNGEMMDTGVGAAALGNPAVCVAWLANKLYEFGISLKAGEVILSGALSAAVDAEPGDRFEARLAHLGNVSVRFVHE</sequence>
<dbReference type="Pfam" id="PF01557">
    <property type="entry name" value="FAA_hydrolase"/>
    <property type="match status" value="1"/>
</dbReference>
<keyword evidence="1" id="KW-0456">Lyase</keyword>